<protein>
    <recommendedName>
        <fullName evidence="9">RING-type domain-containing protein</fullName>
    </recommendedName>
</protein>
<sequence length="123" mass="13385">MAAALPNNSDLECSICFESFKAPKILSCGHSFCQGCLVTYIDGKKGTFLCPVCKQKITIPKGGVEKLATNFALQSLTNSLTTTQPSTSPKPKHHCPNHSKKEVEYYCLSCNLGLCSKCILKDH</sequence>
<evidence type="ECO:0000313" key="7">
    <source>
        <dbReference type="EMBL" id="ESO82284.1"/>
    </source>
</evidence>
<evidence type="ECO:0000259" key="5">
    <source>
        <dbReference type="PROSITE" id="PS50089"/>
    </source>
</evidence>
<dbReference type="InterPro" id="IPR027370">
    <property type="entry name" value="Znf-RING_euk"/>
</dbReference>
<dbReference type="PANTHER" id="PTHR25462:SF296">
    <property type="entry name" value="MEIOTIC P26, ISOFORM F"/>
    <property type="match status" value="1"/>
</dbReference>
<dbReference type="Gene3D" id="3.30.160.60">
    <property type="entry name" value="Classic Zinc Finger"/>
    <property type="match status" value="1"/>
</dbReference>
<dbReference type="FunFam" id="3.30.40.10:FF:000623">
    <property type="entry name" value="Uncharacterized protein, isoform A"/>
    <property type="match status" value="1"/>
</dbReference>
<evidence type="ECO:0000256" key="1">
    <source>
        <dbReference type="ARBA" id="ARBA00022723"/>
    </source>
</evidence>
<organism evidence="7 8">
    <name type="scientific">Lottia gigantea</name>
    <name type="common">Giant owl limpet</name>
    <dbReference type="NCBI Taxonomy" id="225164"/>
    <lineage>
        <taxon>Eukaryota</taxon>
        <taxon>Metazoa</taxon>
        <taxon>Spiralia</taxon>
        <taxon>Lophotrochozoa</taxon>
        <taxon>Mollusca</taxon>
        <taxon>Gastropoda</taxon>
        <taxon>Patellogastropoda</taxon>
        <taxon>Lottioidea</taxon>
        <taxon>Lottiidae</taxon>
        <taxon>Lottia</taxon>
    </lineage>
</organism>
<dbReference type="Pfam" id="PF13445">
    <property type="entry name" value="zf-RING_UBOX"/>
    <property type="match status" value="1"/>
</dbReference>
<dbReference type="KEGG" id="lgi:LOTGIDRAFT_134983"/>
<feature type="non-terminal residue" evidence="7">
    <location>
        <position position="123"/>
    </location>
</feature>
<reference evidence="7 8" key="1">
    <citation type="journal article" date="2013" name="Nature">
        <title>Insights into bilaterian evolution from three spiralian genomes.</title>
        <authorList>
            <person name="Simakov O."/>
            <person name="Marletaz F."/>
            <person name="Cho S.J."/>
            <person name="Edsinger-Gonzales E."/>
            <person name="Havlak P."/>
            <person name="Hellsten U."/>
            <person name="Kuo D.H."/>
            <person name="Larsson T."/>
            <person name="Lv J."/>
            <person name="Arendt D."/>
            <person name="Savage R."/>
            <person name="Osoegawa K."/>
            <person name="de Jong P."/>
            <person name="Grimwood J."/>
            <person name="Chapman J.A."/>
            <person name="Shapiro H."/>
            <person name="Aerts A."/>
            <person name="Otillar R.P."/>
            <person name="Terry A.Y."/>
            <person name="Boore J.L."/>
            <person name="Grigoriev I.V."/>
            <person name="Lindberg D.R."/>
            <person name="Seaver E.C."/>
            <person name="Weisblat D.A."/>
            <person name="Putnam N.H."/>
            <person name="Rokhsar D.S."/>
        </authorList>
    </citation>
    <scope>NUCLEOTIDE SEQUENCE [LARGE SCALE GENOMIC DNA]</scope>
</reference>
<dbReference type="SUPFAM" id="SSF57850">
    <property type="entry name" value="RING/U-box"/>
    <property type="match status" value="1"/>
</dbReference>
<feature type="domain" description="RING-type" evidence="5">
    <location>
        <begin position="13"/>
        <end position="54"/>
    </location>
</feature>
<dbReference type="InterPro" id="IPR047153">
    <property type="entry name" value="TRIM45/56/19-like"/>
</dbReference>
<dbReference type="Proteomes" id="UP000030746">
    <property type="component" value="Unassembled WGS sequence"/>
</dbReference>
<dbReference type="OMA" id="WNGRCIS"/>
<gene>
    <name evidence="7" type="ORF">LOTGIDRAFT_134983</name>
</gene>
<dbReference type="PANTHER" id="PTHR25462">
    <property type="entry name" value="BONUS, ISOFORM C-RELATED"/>
    <property type="match status" value="1"/>
</dbReference>
<evidence type="ECO:0000313" key="8">
    <source>
        <dbReference type="Proteomes" id="UP000030746"/>
    </source>
</evidence>
<dbReference type="EMBL" id="KB203969">
    <property type="protein sequence ID" value="ESO82284.1"/>
    <property type="molecule type" value="Genomic_DNA"/>
</dbReference>
<dbReference type="Gene3D" id="3.30.40.10">
    <property type="entry name" value="Zinc/RING finger domain, C3HC4 (zinc finger)"/>
    <property type="match status" value="1"/>
</dbReference>
<dbReference type="InterPro" id="IPR017907">
    <property type="entry name" value="Znf_RING_CS"/>
</dbReference>
<dbReference type="HOGENOM" id="CLU_013137_14_5_1"/>
<evidence type="ECO:0000259" key="6">
    <source>
        <dbReference type="PROSITE" id="PS50119"/>
    </source>
</evidence>
<dbReference type="PROSITE" id="PS00518">
    <property type="entry name" value="ZF_RING_1"/>
    <property type="match status" value="1"/>
</dbReference>
<proteinExistence type="predicted"/>
<dbReference type="PROSITE" id="PS50089">
    <property type="entry name" value="ZF_RING_2"/>
    <property type="match status" value="1"/>
</dbReference>
<evidence type="ECO:0008006" key="9">
    <source>
        <dbReference type="Google" id="ProtNLM"/>
    </source>
</evidence>
<dbReference type="SUPFAM" id="SSF57845">
    <property type="entry name" value="B-box zinc-binding domain"/>
    <property type="match status" value="1"/>
</dbReference>
<dbReference type="GO" id="GO:0008270">
    <property type="term" value="F:zinc ion binding"/>
    <property type="evidence" value="ECO:0007669"/>
    <property type="project" value="UniProtKB-KW"/>
</dbReference>
<dbReference type="InterPro" id="IPR001841">
    <property type="entry name" value="Znf_RING"/>
</dbReference>
<dbReference type="AlphaFoldDB" id="V4B1X3"/>
<dbReference type="RefSeq" id="XP_009067081.1">
    <property type="nucleotide sequence ID" value="XM_009068833.1"/>
</dbReference>
<evidence type="ECO:0000256" key="2">
    <source>
        <dbReference type="ARBA" id="ARBA00022771"/>
    </source>
</evidence>
<keyword evidence="2 4" id="KW-0863">Zinc-finger</keyword>
<keyword evidence="1" id="KW-0479">Metal-binding</keyword>
<dbReference type="PROSITE" id="PS50119">
    <property type="entry name" value="ZF_BBOX"/>
    <property type="match status" value="1"/>
</dbReference>
<evidence type="ECO:0000256" key="4">
    <source>
        <dbReference type="PROSITE-ProRule" id="PRU00024"/>
    </source>
</evidence>
<keyword evidence="8" id="KW-1185">Reference proteome</keyword>
<name>V4B1X3_LOTGI</name>
<dbReference type="InterPro" id="IPR013083">
    <property type="entry name" value="Znf_RING/FYVE/PHD"/>
</dbReference>
<keyword evidence="3" id="KW-0862">Zinc</keyword>
<feature type="domain" description="B box-type" evidence="6">
    <location>
        <begin position="90"/>
        <end position="123"/>
    </location>
</feature>
<dbReference type="SMART" id="SM00184">
    <property type="entry name" value="RING"/>
    <property type="match status" value="1"/>
</dbReference>
<dbReference type="InterPro" id="IPR000315">
    <property type="entry name" value="Znf_B-box"/>
</dbReference>
<accession>V4B1X3</accession>
<dbReference type="OrthoDB" id="111250at2759"/>
<dbReference type="GeneID" id="20233623"/>
<dbReference type="CTD" id="20233623"/>
<dbReference type="Pfam" id="PF00643">
    <property type="entry name" value="zf-B_box"/>
    <property type="match status" value="1"/>
</dbReference>
<evidence type="ECO:0000256" key="3">
    <source>
        <dbReference type="ARBA" id="ARBA00022833"/>
    </source>
</evidence>